<keyword evidence="1" id="KW-0812">Transmembrane</keyword>
<feature type="transmembrane region" description="Helical" evidence="1">
    <location>
        <begin position="86"/>
        <end position="117"/>
    </location>
</feature>
<name>W4VI01_9BACI</name>
<dbReference type="eggNOG" id="ENOG50337GN">
    <property type="taxonomic scope" value="Bacteria"/>
</dbReference>
<evidence type="ECO:0000313" key="3">
    <source>
        <dbReference type="EMBL" id="GAE92796.1"/>
    </source>
</evidence>
<dbReference type="Proteomes" id="UP000019102">
    <property type="component" value="Unassembled WGS sequence"/>
</dbReference>
<feature type="transmembrane region" description="Helical" evidence="1">
    <location>
        <begin position="6"/>
        <end position="23"/>
    </location>
</feature>
<protein>
    <submittedName>
        <fullName evidence="3">Tricarboxylate transport protein TctB</fullName>
    </submittedName>
</protein>
<feature type="transmembrane region" description="Helical" evidence="1">
    <location>
        <begin position="35"/>
        <end position="54"/>
    </location>
</feature>
<dbReference type="EMBL" id="BAVS01000007">
    <property type="protein sequence ID" value="GAE92796.1"/>
    <property type="molecule type" value="Genomic_DNA"/>
</dbReference>
<organism evidence="3 4">
    <name type="scientific">Gracilibacillus boraciitolerans JCM 21714</name>
    <dbReference type="NCBI Taxonomy" id="1298598"/>
    <lineage>
        <taxon>Bacteria</taxon>
        <taxon>Bacillati</taxon>
        <taxon>Bacillota</taxon>
        <taxon>Bacilli</taxon>
        <taxon>Bacillales</taxon>
        <taxon>Bacillaceae</taxon>
        <taxon>Gracilibacillus</taxon>
    </lineage>
</organism>
<feature type="transmembrane region" description="Helical" evidence="1">
    <location>
        <begin position="138"/>
        <end position="158"/>
    </location>
</feature>
<proteinExistence type="predicted"/>
<reference evidence="3 4" key="1">
    <citation type="journal article" date="2014" name="Genome Announc.">
        <title>Draft Genome Sequence of the Boron-Tolerant and Moderately Halotolerant Bacterium Gracilibacillus boraciitolerans JCM 21714T.</title>
        <authorList>
            <person name="Ahmed I."/>
            <person name="Oshima K."/>
            <person name="Suda W."/>
            <person name="Kitamura K."/>
            <person name="Iida T."/>
            <person name="Ohmori Y."/>
            <person name="Fujiwara T."/>
            <person name="Hattori M."/>
            <person name="Ohkuma M."/>
        </authorList>
    </citation>
    <scope>NUCLEOTIDE SEQUENCE [LARGE SCALE GENOMIC DNA]</scope>
    <source>
        <strain evidence="3 4">JCM 21714</strain>
    </source>
</reference>
<sequence length="168" mass="18615">MKGGDLSNYIFGAVLILFSIFAYKETLNIEEHDAALFPTIIVVAIGITGILLIIDEFIRKKVAHNKGGEDYQNNTTLTFKMFVTKIAIPGLLMIGAYFLITIVGYYITSFLLIIVIYTYHTYLSDKSKITLKHFGKSLLFSGVAVGVMYVLFTILIGLPTPSGSLINF</sequence>
<evidence type="ECO:0000259" key="2">
    <source>
        <dbReference type="Pfam" id="PF07331"/>
    </source>
</evidence>
<dbReference type="AlphaFoldDB" id="W4VI01"/>
<gene>
    <name evidence="3" type="ORF">JCM21714_1814</name>
</gene>
<evidence type="ECO:0000313" key="4">
    <source>
        <dbReference type="Proteomes" id="UP000019102"/>
    </source>
</evidence>
<keyword evidence="1" id="KW-0472">Membrane</keyword>
<keyword evidence="1" id="KW-1133">Transmembrane helix</keyword>
<evidence type="ECO:0000256" key="1">
    <source>
        <dbReference type="SAM" id="Phobius"/>
    </source>
</evidence>
<accession>W4VI01</accession>
<comment type="caution">
    <text evidence="3">The sequence shown here is derived from an EMBL/GenBank/DDBJ whole genome shotgun (WGS) entry which is preliminary data.</text>
</comment>
<feature type="domain" description="DUF1468" evidence="2">
    <location>
        <begin position="10"/>
        <end position="161"/>
    </location>
</feature>
<dbReference type="Pfam" id="PF07331">
    <property type="entry name" value="TctB"/>
    <property type="match status" value="1"/>
</dbReference>
<dbReference type="InterPro" id="IPR009936">
    <property type="entry name" value="DUF1468"/>
</dbReference>
<keyword evidence="4" id="KW-1185">Reference proteome</keyword>